<name>A0A927R3F7_9BACL</name>
<dbReference type="Proteomes" id="UP000658225">
    <property type="component" value="Unassembled WGS sequence"/>
</dbReference>
<accession>A0A927R3F7</accession>
<sequence length="85" mass="9449">MKKLFSMSSSIMIEDYSSIQLNGPYELLKLGPNSVVIKSGEYIIEAAGEDLIVNTLSDEVAVFTFTSITSLNMKLREQDGAFHDR</sequence>
<proteinExistence type="predicted"/>
<evidence type="ECO:0000313" key="1">
    <source>
        <dbReference type="EMBL" id="MBE1553713.1"/>
    </source>
</evidence>
<keyword evidence="2" id="KW-1185">Reference proteome</keyword>
<protein>
    <submittedName>
        <fullName evidence="1">Uncharacterized protein</fullName>
    </submittedName>
</protein>
<dbReference type="EMBL" id="JADBEL010000003">
    <property type="protein sequence ID" value="MBE1553713.1"/>
    <property type="molecule type" value="Genomic_DNA"/>
</dbReference>
<evidence type="ECO:0000313" key="2">
    <source>
        <dbReference type="Proteomes" id="UP000658225"/>
    </source>
</evidence>
<dbReference type="RefSeq" id="WP_192597530.1">
    <property type="nucleotide sequence ID" value="NZ_JADBEL010000003.1"/>
</dbReference>
<dbReference type="AlphaFoldDB" id="A0A927R3F7"/>
<reference evidence="1" key="1">
    <citation type="submission" date="2020-10" db="EMBL/GenBank/DDBJ databases">
        <title>Genomic Encyclopedia of Type Strains, Phase IV (KMG-IV): sequencing the most valuable type-strain genomes for metagenomic binning, comparative biology and taxonomic classification.</title>
        <authorList>
            <person name="Goeker M."/>
        </authorList>
    </citation>
    <scope>NUCLEOTIDE SEQUENCE</scope>
    <source>
        <strain evidence="1">DSM 13886</strain>
    </source>
</reference>
<gene>
    <name evidence="1" type="ORF">H4683_000787</name>
</gene>
<comment type="caution">
    <text evidence="1">The sequence shown here is derived from an EMBL/GenBank/DDBJ whole genome shotgun (WGS) entry which is preliminary data.</text>
</comment>
<organism evidence="1 2">
    <name type="scientific">Sporosarcina limicola</name>
    <dbReference type="NCBI Taxonomy" id="34101"/>
    <lineage>
        <taxon>Bacteria</taxon>
        <taxon>Bacillati</taxon>
        <taxon>Bacillota</taxon>
        <taxon>Bacilli</taxon>
        <taxon>Bacillales</taxon>
        <taxon>Caryophanaceae</taxon>
        <taxon>Sporosarcina</taxon>
    </lineage>
</organism>